<keyword evidence="2" id="KW-1185">Reference proteome</keyword>
<name>S0EI70_GIBF5</name>
<sequence>MSKLTSDTGLTSTYGALYSGQLADRATPDELAKDIEGVCLHGHFPRVLEISPRQSEDDREKAKAWKFDEDRPQTVLLYVDPLMSAECALAILETVHWATDISYATPVRVIIVSNAPLPDSLKRLIRHYGHKSIRKFTFEVPEETMEERRAMYKIIVCYSPWKWIRDLPEDNQGLTQRIEKDHSLNDRLKNLERIPHRDIPIHEPKQVDKNKYNVVTDKKGCIILQLPPGYRMPSRLDGFGQIHLCISTFREQTIFDPHTEQLTRVRLLTSQEERREQVSLAFRTVNPPFRVAVYCDEVTVDNFLESGASERCLKICNEHAPGFLLSLVFLMDWGNRRPQYHLMFLFHRAAKVNRSDDEGPASAEESGVFNSLGDSINARAHIVQQLLPILDFNYRLTVLHDLQSLIRLFNFPHRGTMSNEEYRDSLVAACHGWTWPLAHTGSMWLAVGLWKHGATIVRDHNMTDSNERALTALSNTFISSFIAVLPDFLAETEEMTGSECSEIQKYLAWAYIHQIVETRKLSDGKIVHQLGASTREPQDNFCVTLPPWAFDGNDYSNFIEEDGSCDDDIECIMGVFHGMSREFAMPNLYLDDWTYIPGPALRHVSLNHEYWDVPTCTPNLPRDNEEQQALSSGFY</sequence>
<evidence type="ECO:0000313" key="1">
    <source>
        <dbReference type="EMBL" id="CCT72058.1"/>
    </source>
</evidence>
<gene>
    <name evidence="1" type="ORF">FFUJ_13944</name>
</gene>
<dbReference type="GeneID" id="35407398"/>
<dbReference type="HOGENOM" id="CLU_430854_0_0_1"/>
<evidence type="ECO:0000313" key="2">
    <source>
        <dbReference type="Proteomes" id="UP000016800"/>
    </source>
</evidence>
<accession>S0EI70</accession>
<dbReference type="AlphaFoldDB" id="S0EI70"/>
<dbReference type="EMBL" id="HF679030">
    <property type="protein sequence ID" value="CCT72058.1"/>
    <property type="molecule type" value="Genomic_DNA"/>
</dbReference>
<organism evidence="1 2">
    <name type="scientific">Gibberella fujikuroi (strain CBS 195.34 / IMI 58289 / NRRL A-6831)</name>
    <name type="common">Bakanae and foot rot disease fungus</name>
    <name type="synonym">Fusarium fujikuroi</name>
    <dbReference type="NCBI Taxonomy" id="1279085"/>
    <lineage>
        <taxon>Eukaryota</taxon>
        <taxon>Fungi</taxon>
        <taxon>Dikarya</taxon>
        <taxon>Ascomycota</taxon>
        <taxon>Pezizomycotina</taxon>
        <taxon>Sordariomycetes</taxon>
        <taxon>Hypocreomycetidae</taxon>
        <taxon>Hypocreales</taxon>
        <taxon>Nectriaceae</taxon>
        <taxon>Fusarium</taxon>
        <taxon>Fusarium fujikuroi species complex</taxon>
    </lineage>
</organism>
<dbReference type="Proteomes" id="UP000016800">
    <property type="component" value="Chromosome VIII"/>
</dbReference>
<reference evidence="2" key="1">
    <citation type="journal article" date="2013" name="PLoS Pathog.">
        <title>Deciphering the cryptic genome: genome-wide analyses of the rice pathogen Fusarium fujikuroi reveal complex regulation of secondary metabolism and novel metabolites.</title>
        <authorList>
            <person name="Wiemann P."/>
            <person name="Sieber C.M."/>
            <person name="von Bargen K.W."/>
            <person name="Studt L."/>
            <person name="Niehaus E.M."/>
            <person name="Espino J.J."/>
            <person name="Huss K."/>
            <person name="Michielse C.B."/>
            <person name="Albermann S."/>
            <person name="Wagner D."/>
            <person name="Bergner S.V."/>
            <person name="Connolly L.R."/>
            <person name="Fischer A."/>
            <person name="Reuter G."/>
            <person name="Kleigrewe K."/>
            <person name="Bald T."/>
            <person name="Wingfield B.D."/>
            <person name="Ophir R."/>
            <person name="Freeman S."/>
            <person name="Hippler M."/>
            <person name="Smith K.M."/>
            <person name="Brown D.W."/>
            <person name="Proctor R.H."/>
            <person name="Munsterkotter M."/>
            <person name="Freitag M."/>
            <person name="Humpf H.U."/>
            <person name="Guldener U."/>
            <person name="Tudzynski B."/>
        </authorList>
    </citation>
    <scope>NUCLEOTIDE SEQUENCE [LARGE SCALE GENOMIC DNA]</scope>
    <source>
        <strain evidence="2">CBS 195.34 / IMI 58289 / NRRL A-6831</strain>
    </source>
</reference>
<protein>
    <submittedName>
        <fullName evidence="1">Uncharacterized protein</fullName>
    </submittedName>
</protein>
<dbReference type="RefSeq" id="XP_023434136.1">
    <property type="nucleotide sequence ID" value="XM_023581437.1"/>
</dbReference>
<proteinExistence type="predicted"/>
<dbReference type="VEuPathDB" id="FungiDB:FFUJ_13944"/>